<evidence type="ECO:0000256" key="7">
    <source>
        <dbReference type="ARBA" id="ARBA00093203"/>
    </source>
</evidence>
<comment type="catalytic activity">
    <reaction evidence="7">
        <text>L-proline + NADP(+) = 1-pyrroline-2-carboxylate + NADPH + H(+)</text>
        <dbReference type="Rhea" id="RHEA:20317"/>
        <dbReference type="ChEBI" id="CHEBI:15378"/>
        <dbReference type="ChEBI" id="CHEBI:39785"/>
        <dbReference type="ChEBI" id="CHEBI:57783"/>
        <dbReference type="ChEBI" id="CHEBI:58349"/>
        <dbReference type="ChEBI" id="CHEBI:60039"/>
        <dbReference type="EC" id="1.5.1.1"/>
    </reaction>
    <physiologicalReaction direction="right-to-left" evidence="7">
        <dbReference type="Rhea" id="RHEA:20319"/>
    </physiologicalReaction>
</comment>
<dbReference type="EC" id="1.5.1.1" evidence="16"/>
<comment type="catalytic activity">
    <reaction evidence="14">
        <text>L-pipecolate + NADP(+) = Delta(1)-piperideine-2-carboxylate + NADPH + H(+)</text>
        <dbReference type="Rhea" id="RHEA:12524"/>
        <dbReference type="ChEBI" id="CHEBI:15378"/>
        <dbReference type="ChEBI" id="CHEBI:57783"/>
        <dbReference type="ChEBI" id="CHEBI:58349"/>
        <dbReference type="ChEBI" id="CHEBI:61185"/>
        <dbReference type="ChEBI" id="CHEBI:77631"/>
        <dbReference type="EC" id="1.5.1.1"/>
    </reaction>
    <physiologicalReaction direction="right-to-left" evidence="14">
        <dbReference type="Rhea" id="RHEA:12526"/>
    </physiologicalReaction>
</comment>
<comment type="similarity">
    <text evidence="1">Belongs to the ornithine cyclodeaminase/mu-crystallin family.</text>
</comment>
<protein>
    <recommendedName>
        <fullName evidence="3">Ketimine reductase mu-crystallin</fullName>
        <ecNumber evidence="16">1.5.1.1</ecNumber>
        <ecNumber evidence="2">1.5.1.25</ecNumber>
    </recommendedName>
    <alternativeName>
        <fullName evidence="17">1-piperideine-2-carboxylate/1-pyrroline-2-carboxylate reductase</fullName>
    </alternativeName>
    <alternativeName>
        <fullName evidence="4">NADP-regulated thyroid-hormone-binding protein</fullName>
    </alternativeName>
</protein>
<evidence type="ECO:0000256" key="15">
    <source>
        <dbReference type="ARBA" id="ARBA00093567"/>
    </source>
</evidence>
<evidence type="ECO:0000256" key="9">
    <source>
        <dbReference type="ARBA" id="ARBA00093227"/>
    </source>
</evidence>
<proteinExistence type="inferred from homology"/>
<dbReference type="Gene3D" id="3.30.1780.10">
    <property type="entry name" value="ornithine cyclodeaminase, domain 1"/>
    <property type="match status" value="1"/>
</dbReference>
<dbReference type="GO" id="GO:0047127">
    <property type="term" value="F:thiomorpholine-carboxylate dehydrogenase activity"/>
    <property type="evidence" value="ECO:0007669"/>
    <property type="project" value="UniProtKB-EC"/>
</dbReference>
<evidence type="ECO:0000256" key="16">
    <source>
        <dbReference type="ARBA" id="ARBA00093598"/>
    </source>
</evidence>
<evidence type="ECO:0000256" key="1">
    <source>
        <dbReference type="ARBA" id="ARBA00008903"/>
    </source>
</evidence>
<gene>
    <name evidence="18" type="ORF">NQ315_001690</name>
</gene>
<dbReference type="GO" id="GO:0042562">
    <property type="term" value="F:hormone binding"/>
    <property type="evidence" value="ECO:0007669"/>
    <property type="project" value="TreeGrafter"/>
</dbReference>
<dbReference type="InterPro" id="IPR036291">
    <property type="entry name" value="NAD(P)-bd_dom_sf"/>
</dbReference>
<comment type="catalytic activity">
    <reaction evidence="8">
        <text>(3R)-1,4-thiomorpholine-3-carboxylate + NAD(+) = 3,4-dehydrothiomorpholine-3-carboxylate + NADH + 2 H(+)</text>
        <dbReference type="Rhea" id="RHEA:12504"/>
        <dbReference type="ChEBI" id="CHEBI:15378"/>
        <dbReference type="ChEBI" id="CHEBI:57540"/>
        <dbReference type="ChEBI" id="CHEBI:57945"/>
        <dbReference type="ChEBI" id="CHEBI:58517"/>
        <dbReference type="ChEBI" id="CHEBI:176873"/>
        <dbReference type="EC" id="1.5.1.25"/>
    </reaction>
    <physiologicalReaction direction="right-to-left" evidence="8">
        <dbReference type="Rhea" id="RHEA:12506"/>
    </physiologicalReaction>
</comment>
<comment type="catalytic activity">
    <reaction evidence="5">
        <text>L-pipecolate + NAD(+) = Delta(1)-piperideine-2-carboxylate + NADH + H(+)</text>
        <dbReference type="Rhea" id="RHEA:30807"/>
        <dbReference type="ChEBI" id="CHEBI:15378"/>
        <dbReference type="ChEBI" id="CHEBI:57540"/>
        <dbReference type="ChEBI" id="CHEBI:57945"/>
        <dbReference type="ChEBI" id="CHEBI:61185"/>
        <dbReference type="ChEBI" id="CHEBI:77631"/>
        <dbReference type="EC" id="1.5.1.1"/>
    </reaction>
    <physiologicalReaction direction="right-to-left" evidence="5">
        <dbReference type="Rhea" id="RHEA:30809"/>
    </physiologicalReaction>
</comment>
<comment type="subunit">
    <text evidence="15">Homodimer. Binds the thyroid hormone triiodothyronine (T3); T3 binding inhibits enzymatic activity.</text>
</comment>
<evidence type="ECO:0000313" key="18">
    <source>
        <dbReference type="EMBL" id="KAJ8923136.1"/>
    </source>
</evidence>
<dbReference type="Proteomes" id="UP001159042">
    <property type="component" value="Unassembled WGS sequence"/>
</dbReference>
<comment type="catalytic activity">
    <reaction evidence="6">
        <text>Delta(2)-thiazoline-2-carboxylate + NADPH + 2 H(+) = L-thiazolidine-2-carboxylate + NADP(+)</text>
        <dbReference type="Rhea" id="RHEA:68072"/>
        <dbReference type="ChEBI" id="CHEBI:15378"/>
        <dbReference type="ChEBI" id="CHEBI:57783"/>
        <dbReference type="ChEBI" id="CHEBI:58349"/>
        <dbReference type="ChEBI" id="CHEBI:176895"/>
        <dbReference type="ChEBI" id="CHEBI:176896"/>
    </reaction>
    <physiologicalReaction direction="left-to-right" evidence="6">
        <dbReference type="Rhea" id="RHEA:68073"/>
    </physiologicalReaction>
</comment>
<evidence type="ECO:0000313" key="19">
    <source>
        <dbReference type="Proteomes" id="UP001159042"/>
    </source>
</evidence>
<comment type="catalytic activity">
    <reaction evidence="13">
        <text>L-proline + NAD(+) = 1-pyrroline-2-carboxylate + NADH + H(+)</text>
        <dbReference type="Rhea" id="RHEA:20321"/>
        <dbReference type="ChEBI" id="CHEBI:15378"/>
        <dbReference type="ChEBI" id="CHEBI:39785"/>
        <dbReference type="ChEBI" id="CHEBI:57540"/>
        <dbReference type="ChEBI" id="CHEBI:57945"/>
        <dbReference type="ChEBI" id="CHEBI:60039"/>
        <dbReference type="EC" id="1.5.1.1"/>
    </reaction>
    <physiologicalReaction direction="right-to-left" evidence="13">
        <dbReference type="Rhea" id="RHEA:20323"/>
    </physiologicalReaction>
</comment>
<dbReference type="SUPFAM" id="SSF51735">
    <property type="entry name" value="NAD(P)-binding Rossmann-fold domains"/>
    <property type="match status" value="1"/>
</dbReference>
<evidence type="ECO:0000256" key="8">
    <source>
        <dbReference type="ARBA" id="ARBA00093226"/>
    </source>
</evidence>
<reference evidence="18 19" key="1">
    <citation type="journal article" date="2023" name="Insect Mol. Biol.">
        <title>Genome sequencing provides insights into the evolution of gene families encoding plant cell wall-degrading enzymes in longhorned beetles.</title>
        <authorList>
            <person name="Shin N.R."/>
            <person name="Okamura Y."/>
            <person name="Kirsch R."/>
            <person name="Pauchet Y."/>
        </authorList>
    </citation>
    <scope>NUCLEOTIDE SEQUENCE [LARGE SCALE GENOMIC DNA]</scope>
    <source>
        <strain evidence="18">EAD_L_NR</strain>
    </source>
</reference>
<sequence>MLFISEEQVSNLLNWKDTFRVVEVAMLRVSQKRVVQKARVTTEILNKDDVLLTMPGYLEDEKFGALACKLVTMFKGNASLETPFPTINAHIMVFDDATGILKAVMGGTEITKWRTAAASAVATKHIYVDNNKMCKILAILGCGVQANVHAEAFYYFFDFEEIRIWGRNTEKSKLLVQELNEKVSTNTFKSSESNEECVRDADVVITTTYASTPIVQLEWVKPGAHINAVGCGSNHYSELDERIYLDSDVYLDYWAGAHDSLAELEKKGVKFKGESLGMAVEDGAMARLILDLYTKHKEVEEKADESTLQTGSKRLDCKT</sequence>
<dbReference type="InterPro" id="IPR003462">
    <property type="entry name" value="ODC_Mu_crystall"/>
</dbReference>
<comment type="catalytic activity">
    <reaction evidence="9">
        <text>(S)-cystathionine ketimine + NADPH + 2 H(+) = (3R,5S)-2,3,5,6,7-pentahydro-1,4-thiazepine-3,5-dicarboxylate + NADP(+)</text>
        <dbReference type="Rhea" id="RHEA:68036"/>
        <dbReference type="ChEBI" id="CHEBI:15378"/>
        <dbReference type="ChEBI" id="CHEBI:57783"/>
        <dbReference type="ChEBI" id="CHEBI:58349"/>
        <dbReference type="ChEBI" id="CHEBI:176808"/>
        <dbReference type="ChEBI" id="CHEBI:176810"/>
    </reaction>
    <physiologicalReaction direction="left-to-right" evidence="9">
        <dbReference type="Rhea" id="RHEA:68037"/>
    </physiologicalReaction>
</comment>
<comment type="catalytic activity">
    <reaction evidence="12">
        <text>(3R)-1,4-thiomorpholine-3-carboxylate + NADP(+) = 3,4-dehydrothiomorpholine-3-carboxylate + NADPH + 2 H(+)</text>
        <dbReference type="Rhea" id="RHEA:12500"/>
        <dbReference type="ChEBI" id="CHEBI:15378"/>
        <dbReference type="ChEBI" id="CHEBI:57783"/>
        <dbReference type="ChEBI" id="CHEBI:58349"/>
        <dbReference type="ChEBI" id="CHEBI:58517"/>
        <dbReference type="ChEBI" id="CHEBI:176873"/>
        <dbReference type="EC" id="1.5.1.25"/>
    </reaction>
    <physiologicalReaction direction="right-to-left" evidence="12">
        <dbReference type="Rhea" id="RHEA:12502"/>
    </physiologicalReaction>
</comment>
<evidence type="ECO:0000256" key="17">
    <source>
        <dbReference type="ARBA" id="ARBA00093650"/>
    </source>
</evidence>
<comment type="catalytic activity">
    <reaction evidence="11">
        <text>(S)-cystathionine ketimine + NADH + 2 H(+) = (3R,5S)-2,3,5,6,7-pentahydro-1,4-thiazepine-3,5-dicarboxylate + NAD(+)</text>
        <dbReference type="Rhea" id="RHEA:68032"/>
        <dbReference type="ChEBI" id="CHEBI:15378"/>
        <dbReference type="ChEBI" id="CHEBI:57540"/>
        <dbReference type="ChEBI" id="CHEBI:57945"/>
        <dbReference type="ChEBI" id="CHEBI:176808"/>
        <dbReference type="ChEBI" id="CHEBI:176810"/>
    </reaction>
    <physiologicalReaction direction="left-to-right" evidence="11">
        <dbReference type="Rhea" id="RHEA:68033"/>
    </physiologicalReaction>
</comment>
<evidence type="ECO:0000256" key="2">
    <source>
        <dbReference type="ARBA" id="ARBA00012883"/>
    </source>
</evidence>
<dbReference type="AlphaFoldDB" id="A0AAV8WA76"/>
<dbReference type="EC" id="1.5.1.25" evidence="2"/>
<accession>A0AAV8WA76</accession>
<name>A0AAV8WA76_9CUCU</name>
<evidence type="ECO:0000256" key="3">
    <source>
        <dbReference type="ARBA" id="ARBA00015173"/>
    </source>
</evidence>
<dbReference type="PIRSF" id="PIRSF001439">
    <property type="entry name" value="CryM"/>
    <property type="match status" value="1"/>
</dbReference>
<dbReference type="Gene3D" id="3.40.50.720">
    <property type="entry name" value="NAD(P)-binding Rossmann-like Domain"/>
    <property type="match status" value="1"/>
</dbReference>
<evidence type="ECO:0000256" key="12">
    <source>
        <dbReference type="ARBA" id="ARBA00093263"/>
    </source>
</evidence>
<comment type="caution">
    <text evidence="18">The sequence shown here is derived from an EMBL/GenBank/DDBJ whole genome shotgun (WGS) entry which is preliminary data.</text>
</comment>
<evidence type="ECO:0000256" key="13">
    <source>
        <dbReference type="ARBA" id="ARBA00093264"/>
    </source>
</evidence>
<dbReference type="GO" id="GO:0005737">
    <property type="term" value="C:cytoplasm"/>
    <property type="evidence" value="ECO:0007669"/>
    <property type="project" value="TreeGrafter"/>
</dbReference>
<evidence type="ECO:0000256" key="6">
    <source>
        <dbReference type="ARBA" id="ARBA00093197"/>
    </source>
</evidence>
<dbReference type="EMBL" id="JANEYG010000005">
    <property type="protein sequence ID" value="KAJ8923136.1"/>
    <property type="molecule type" value="Genomic_DNA"/>
</dbReference>
<dbReference type="InterPro" id="IPR023401">
    <property type="entry name" value="ODC_N"/>
</dbReference>
<dbReference type="Pfam" id="PF02423">
    <property type="entry name" value="OCD_Mu_crystall"/>
    <property type="match status" value="1"/>
</dbReference>
<evidence type="ECO:0000256" key="10">
    <source>
        <dbReference type="ARBA" id="ARBA00093248"/>
    </source>
</evidence>
<keyword evidence="19" id="KW-1185">Reference proteome</keyword>
<dbReference type="GO" id="GO:0050241">
    <property type="term" value="F:pyrroline-2-carboxylate reductase activity"/>
    <property type="evidence" value="ECO:0007669"/>
    <property type="project" value="UniProtKB-EC"/>
</dbReference>
<organism evidence="18 19">
    <name type="scientific">Exocentrus adspersus</name>
    <dbReference type="NCBI Taxonomy" id="1586481"/>
    <lineage>
        <taxon>Eukaryota</taxon>
        <taxon>Metazoa</taxon>
        <taxon>Ecdysozoa</taxon>
        <taxon>Arthropoda</taxon>
        <taxon>Hexapoda</taxon>
        <taxon>Insecta</taxon>
        <taxon>Pterygota</taxon>
        <taxon>Neoptera</taxon>
        <taxon>Endopterygota</taxon>
        <taxon>Coleoptera</taxon>
        <taxon>Polyphaga</taxon>
        <taxon>Cucujiformia</taxon>
        <taxon>Chrysomeloidea</taxon>
        <taxon>Cerambycidae</taxon>
        <taxon>Lamiinae</taxon>
        <taxon>Acanthocinini</taxon>
        <taxon>Exocentrus</taxon>
    </lineage>
</organism>
<evidence type="ECO:0000256" key="5">
    <source>
        <dbReference type="ARBA" id="ARBA00093190"/>
    </source>
</evidence>
<evidence type="ECO:0000256" key="4">
    <source>
        <dbReference type="ARBA" id="ARBA00033420"/>
    </source>
</evidence>
<evidence type="ECO:0000256" key="14">
    <source>
        <dbReference type="ARBA" id="ARBA00093273"/>
    </source>
</evidence>
<dbReference type="PANTHER" id="PTHR13812:SF19">
    <property type="entry name" value="KETIMINE REDUCTASE MU-CRYSTALLIN"/>
    <property type="match status" value="1"/>
</dbReference>
<comment type="catalytic activity">
    <reaction evidence="10">
        <text>(R)-lanthionine ketimine + NADPH + 2 H(+) = (3R,5R)-1,4-thiomorpholine-3,5-dicarboxylate + NADP(+)</text>
        <dbReference type="Rhea" id="RHEA:68040"/>
        <dbReference type="ChEBI" id="CHEBI:15378"/>
        <dbReference type="ChEBI" id="CHEBI:57783"/>
        <dbReference type="ChEBI" id="CHEBI:58349"/>
        <dbReference type="ChEBI" id="CHEBI:176891"/>
        <dbReference type="ChEBI" id="CHEBI:176892"/>
    </reaction>
    <physiologicalReaction direction="left-to-right" evidence="10">
        <dbReference type="Rhea" id="RHEA:68041"/>
    </physiologicalReaction>
</comment>
<evidence type="ECO:0000256" key="11">
    <source>
        <dbReference type="ARBA" id="ARBA00093250"/>
    </source>
</evidence>
<dbReference type="PANTHER" id="PTHR13812">
    <property type="entry name" value="KETIMINE REDUCTASE MU-CRYSTALLIN"/>
    <property type="match status" value="1"/>
</dbReference>